<evidence type="ECO:0000256" key="1">
    <source>
        <dbReference type="SAM" id="SignalP"/>
    </source>
</evidence>
<dbReference type="EMBL" id="JBHUHT010000012">
    <property type="protein sequence ID" value="MFD2096363.1"/>
    <property type="molecule type" value="Genomic_DNA"/>
</dbReference>
<comment type="caution">
    <text evidence="2">The sequence shown here is derived from an EMBL/GenBank/DDBJ whole genome shotgun (WGS) entry which is preliminary data.</text>
</comment>
<dbReference type="Proteomes" id="UP001597380">
    <property type="component" value="Unassembled WGS sequence"/>
</dbReference>
<gene>
    <name evidence="2" type="ORF">ACFSJ3_10245</name>
</gene>
<evidence type="ECO:0000313" key="2">
    <source>
        <dbReference type="EMBL" id="MFD2096363.1"/>
    </source>
</evidence>
<evidence type="ECO:0000313" key="3">
    <source>
        <dbReference type="Proteomes" id="UP001597380"/>
    </source>
</evidence>
<accession>A0ABW4XMM6</accession>
<organism evidence="2 3">
    <name type="scientific">Corallincola platygyrae</name>
    <dbReference type="NCBI Taxonomy" id="1193278"/>
    <lineage>
        <taxon>Bacteria</taxon>
        <taxon>Pseudomonadati</taxon>
        <taxon>Pseudomonadota</taxon>
        <taxon>Gammaproteobacteria</taxon>
        <taxon>Alteromonadales</taxon>
        <taxon>Psychromonadaceae</taxon>
        <taxon>Corallincola</taxon>
    </lineage>
</organism>
<feature type="signal peptide" evidence="1">
    <location>
        <begin position="1"/>
        <end position="19"/>
    </location>
</feature>
<proteinExistence type="predicted"/>
<keyword evidence="1" id="KW-0732">Signal</keyword>
<sequence>MRTLSIYCLSLLFCSAVVAAEPWLPLSYAEQPTRGFNRLISESDANQETWVKDSDAVILEYLGAPDEVEVISKQGDNQLLEVTLMQPLNRAGVESALYLLQLSRTESGTWQLKKARMAWRCVDQGRFDTRRCQDAY</sequence>
<dbReference type="RefSeq" id="WP_345339254.1">
    <property type="nucleotide sequence ID" value="NZ_BAABLI010000008.1"/>
</dbReference>
<name>A0ABW4XMM6_9GAMM</name>
<feature type="chain" id="PRO_5047069778" evidence="1">
    <location>
        <begin position="20"/>
        <end position="136"/>
    </location>
</feature>
<reference evidence="3" key="1">
    <citation type="journal article" date="2019" name="Int. J. Syst. Evol. Microbiol.">
        <title>The Global Catalogue of Microorganisms (GCM) 10K type strain sequencing project: providing services to taxonomists for standard genome sequencing and annotation.</title>
        <authorList>
            <consortium name="The Broad Institute Genomics Platform"/>
            <consortium name="The Broad Institute Genome Sequencing Center for Infectious Disease"/>
            <person name="Wu L."/>
            <person name="Ma J."/>
        </authorList>
    </citation>
    <scope>NUCLEOTIDE SEQUENCE [LARGE SCALE GENOMIC DNA]</scope>
    <source>
        <strain evidence="3">CGMCC 1.10992</strain>
    </source>
</reference>
<keyword evidence="3" id="KW-1185">Reference proteome</keyword>
<protein>
    <submittedName>
        <fullName evidence="2">Uncharacterized protein</fullName>
    </submittedName>
</protein>